<evidence type="ECO:0000256" key="1">
    <source>
        <dbReference type="ARBA" id="ARBA00023015"/>
    </source>
</evidence>
<dbReference type="InterPro" id="IPR015927">
    <property type="entry name" value="Peptidase_S24_S26A/B/C"/>
</dbReference>
<dbReference type="InterPro" id="IPR036286">
    <property type="entry name" value="LexA/Signal_pep-like_sf"/>
</dbReference>
<keyword evidence="1" id="KW-0805">Transcription regulation</keyword>
<dbReference type="SUPFAM" id="SSF51306">
    <property type="entry name" value="LexA/Signal peptidase"/>
    <property type="match status" value="1"/>
</dbReference>
<sequence length="234" mass="26645">MSTLQERMAKAIEHYESSTGKKFKNAELAAYVETSRTAVGQWVKGPAKELRGSNLTKAAEFLGVNHKWLSGESNKMIINTEGFAEPNVIQVPSRMAPVLSWVQAGTFTNVQAVDLSQVEEWLPLPDECTNCFYLKVQGISNNPDFLEGDYILVDPDVYYNDMQSGDMIVVRRFEDATFKKLVIETDNSRYLQALNPKFEPNIIPLDEHCHFVGQVVDCMRYTYRAKRRSRPKHS</sequence>
<dbReference type="Gene3D" id="1.10.260.40">
    <property type="entry name" value="lambda repressor-like DNA-binding domains"/>
    <property type="match status" value="1"/>
</dbReference>
<evidence type="ECO:0000313" key="5">
    <source>
        <dbReference type="EMBL" id="WDZ50209.1"/>
    </source>
</evidence>
<dbReference type="EMBL" id="CP085083">
    <property type="protein sequence ID" value="WDZ50209.1"/>
    <property type="molecule type" value="Genomic_DNA"/>
</dbReference>
<dbReference type="Gene3D" id="2.10.109.10">
    <property type="entry name" value="Umud Fragment, subunit A"/>
    <property type="match status" value="1"/>
</dbReference>
<dbReference type="AlphaFoldDB" id="A0AAJ6NGW5"/>
<dbReference type="Pfam" id="PF01381">
    <property type="entry name" value="HTH_3"/>
    <property type="match status" value="1"/>
</dbReference>
<dbReference type="CDD" id="cd06529">
    <property type="entry name" value="S24_LexA-like"/>
    <property type="match status" value="1"/>
</dbReference>
<dbReference type="PANTHER" id="PTHR40661">
    <property type="match status" value="1"/>
</dbReference>
<evidence type="ECO:0000256" key="3">
    <source>
        <dbReference type="ARBA" id="ARBA00023163"/>
    </source>
</evidence>
<evidence type="ECO:0000256" key="2">
    <source>
        <dbReference type="ARBA" id="ARBA00023125"/>
    </source>
</evidence>
<proteinExistence type="predicted"/>
<dbReference type="Proteomes" id="UP001199528">
    <property type="component" value="Chromosome"/>
</dbReference>
<evidence type="ECO:0000259" key="4">
    <source>
        <dbReference type="PROSITE" id="PS50943"/>
    </source>
</evidence>
<dbReference type="PANTHER" id="PTHR40661:SF1">
    <property type="entry name" value="HTH CRO_C1-TYPE DOMAIN-CONTAINING PROTEIN"/>
    <property type="match status" value="1"/>
</dbReference>
<dbReference type="InterPro" id="IPR001387">
    <property type="entry name" value="Cro/C1-type_HTH"/>
</dbReference>
<dbReference type="RefSeq" id="WP_272654610.1">
    <property type="nucleotide sequence ID" value="NZ_CP085083.1"/>
</dbReference>
<protein>
    <submittedName>
        <fullName evidence="5">S24 family peptidase</fullName>
    </submittedName>
</protein>
<evidence type="ECO:0000313" key="6">
    <source>
        <dbReference type="Proteomes" id="UP001199528"/>
    </source>
</evidence>
<dbReference type="SUPFAM" id="SSF47413">
    <property type="entry name" value="lambda repressor-like DNA-binding domains"/>
    <property type="match status" value="1"/>
</dbReference>
<accession>A0AAJ6NGW5</accession>
<dbReference type="InterPro" id="IPR010982">
    <property type="entry name" value="Lambda_DNA-bd_dom_sf"/>
</dbReference>
<feature type="domain" description="HTH cro/C1-type" evidence="4">
    <location>
        <begin position="26"/>
        <end position="69"/>
    </location>
</feature>
<dbReference type="PROSITE" id="PS50943">
    <property type="entry name" value="HTH_CROC1"/>
    <property type="match status" value="1"/>
</dbReference>
<reference evidence="5" key="2">
    <citation type="submission" date="2023-02" db="EMBL/GenBank/DDBJ databases">
        <authorList>
            <person name="Huang Y."/>
            <person name="Zhang Y."/>
            <person name="Zhang T."/>
            <person name="Wang J."/>
        </authorList>
    </citation>
    <scope>NUCLEOTIDE SEQUENCE</scope>
    <source>
        <strain evidence="5">KJ-1</strain>
    </source>
</reference>
<dbReference type="InterPro" id="IPR039418">
    <property type="entry name" value="LexA-like"/>
</dbReference>
<organism evidence="5 6">
    <name type="scientific">Acinetobacter vivianii</name>
    <dbReference type="NCBI Taxonomy" id="1776742"/>
    <lineage>
        <taxon>Bacteria</taxon>
        <taxon>Pseudomonadati</taxon>
        <taxon>Pseudomonadota</taxon>
        <taxon>Gammaproteobacteria</taxon>
        <taxon>Moraxellales</taxon>
        <taxon>Moraxellaceae</taxon>
        <taxon>Acinetobacter</taxon>
    </lineage>
</organism>
<keyword evidence="3" id="KW-0804">Transcription</keyword>
<dbReference type="KEGG" id="aviv:LF296_12850"/>
<gene>
    <name evidence="5" type="ORF">LF296_12850</name>
</gene>
<dbReference type="GO" id="GO:0003677">
    <property type="term" value="F:DNA binding"/>
    <property type="evidence" value="ECO:0007669"/>
    <property type="project" value="UniProtKB-KW"/>
</dbReference>
<keyword evidence="2" id="KW-0238">DNA-binding</keyword>
<name>A0AAJ6NGW5_9GAMM</name>
<reference evidence="5" key="1">
    <citation type="journal article" date="2022" name="Front Environ Sci">
        <title>Complete genome sequence analysis of a novel alkane-degrading bacterial strain, Acinetobacter vivianii KJ-1, and its diesel degradation ability.</title>
        <authorList>
            <person name="Zhang Y."/>
            <person name="Song F."/>
            <person name="Wang J."/>
            <person name="Zhao Q."/>
            <person name="Zheng L."/>
            <person name="Wang Z."/>
            <person name="Zhang X."/>
            <person name="Gao Y."/>
            <person name="Chen G."/>
            <person name="Huang Y."/>
        </authorList>
    </citation>
    <scope>NUCLEOTIDE SEQUENCE</scope>
    <source>
        <strain evidence="5">KJ-1</strain>
    </source>
</reference>
<dbReference type="Pfam" id="PF00717">
    <property type="entry name" value="Peptidase_S24"/>
    <property type="match status" value="1"/>
</dbReference>